<evidence type="ECO:0008006" key="4">
    <source>
        <dbReference type="Google" id="ProtNLM"/>
    </source>
</evidence>
<gene>
    <name evidence="2" type="ORF">MNOR_LOCUS29494</name>
</gene>
<sequence>MGDTDDMEFFGEFKIAQELEDFYDNEIAPFGFDGGHNTTVNSLHHNRKSEQQPIPSSNNSNRTYVITDSKIKTWQQLPVQKGLTQTEPEVVPSTSKINGFDGMINSTMKPQHHPSVQEGLMQTVQEVLPSTSNINQFDGDHNSYVNSQYQFSVQNGWTQHYMQPNNIDRNDSTLKTQPQLPVQEGSTQNKIQAEPEVVPSAISIDRFNVMNDSTINFQHLPIQEGLTQNTVLTDQEVVPSTSNINRIDVMTTMKSQHQLSVQGERTHNMQAGQEVVPSTSINRFAVVKDNQIMCQDQFPVQEELVHSKNQADQTVVPSTSNINLEILDARVMHSADPLNQDTAVNSPYSQVPVQNKMKVKKLNPSRLRIPPVGRTPRGEVPLWKQPKPENEQDQKKWHRANISHQHRERKNSKLDEQAKEIEHLKKEQAKEIEHLKKENDELRTSNKVLSAQLSIYKKHFG</sequence>
<evidence type="ECO:0000313" key="2">
    <source>
        <dbReference type="EMBL" id="CAL4144329.1"/>
    </source>
</evidence>
<organism evidence="2 3">
    <name type="scientific">Meganyctiphanes norvegica</name>
    <name type="common">Northern krill</name>
    <name type="synonym">Thysanopoda norvegica</name>
    <dbReference type="NCBI Taxonomy" id="48144"/>
    <lineage>
        <taxon>Eukaryota</taxon>
        <taxon>Metazoa</taxon>
        <taxon>Ecdysozoa</taxon>
        <taxon>Arthropoda</taxon>
        <taxon>Crustacea</taxon>
        <taxon>Multicrustacea</taxon>
        <taxon>Malacostraca</taxon>
        <taxon>Eumalacostraca</taxon>
        <taxon>Eucarida</taxon>
        <taxon>Euphausiacea</taxon>
        <taxon>Euphausiidae</taxon>
        <taxon>Meganyctiphanes</taxon>
    </lineage>
</organism>
<evidence type="ECO:0000256" key="1">
    <source>
        <dbReference type="SAM" id="MobiDB-lite"/>
    </source>
</evidence>
<feature type="compositionally biased region" description="Basic and acidic residues" evidence="1">
    <location>
        <begin position="386"/>
        <end position="395"/>
    </location>
</feature>
<protein>
    <recommendedName>
        <fullName evidence="4">BZIP domain-containing protein</fullName>
    </recommendedName>
</protein>
<feature type="region of interest" description="Disordered" evidence="1">
    <location>
        <begin position="38"/>
        <end position="61"/>
    </location>
</feature>
<proteinExistence type="predicted"/>
<keyword evidence="3" id="KW-1185">Reference proteome</keyword>
<evidence type="ECO:0000313" key="3">
    <source>
        <dbReference type="Proteomes" id="UP001497623"/>
    </source>
</evidence>
<feature type="region of interest" description="Disordered" evidence="1">
    <location>
        <begin position="366"/>
        <end position="416"/>
    </location>
</feature>
<comment type="caution">
    <text evidence="2">The sequence shown here is derived from an EMBL/GenBank/DDBJ whole genome shotgun (WGS) entry which is preliminary data.</text>
</comment>
<feature type="compositionally biased region" description="Polar residues" evidence="1">
    <location>
        <begin position="51"/>
        <end position="61"/>
    </location>
</feature>
<feature type="compositionally biased region" description="Basic residues" evidence="1">
    <location>
        <begin position="396"/>
        <end position="410"/>
    </location>
</feature>
<dbReference type="EMBL" id="CAXKWB010034250">
    <property type="protein sequence ID" value="CAL4144329.1"/>
    <property type="molecule type" value="Genomic_DNA"/>
</dbReference>
<name>A0AAV2RZG3_MEGNR</name>
<dbReference type="AlphaFoldDB" id="A0AAV2RZG3"/>
<dbReference type="Proteomes" id="UP001497623">
    <property type="component" value="Unassembled WGS sequence"/>
</dbReference>
<reference evidence="2 3" key="1">
    <citation type="submission" date="2024-05" db="EMBL/GenBank/DDBJ databases">
        <authorList>
            <person name="Wallberg A."/>
        </authorList>
    </citation>
    <scope>NUCLEOTIDE SEQUENCE [LARGE SCALE GENOMIC DNA]</scope>
</reference>
<accession>A0AAV2RZG3</accession>